<keyword evidence="1" id="KW-1133">Transmembrane helix</keyword>
<keyword evidence="1" id="KW-0812">Transmembrane</keyword>
<dbReference type="Proteomes" id="UP000586918">
    <property type="component" value="Unassembled WGS sequence"/>
</dbReference>
<keyword evidence="1" id="KW-0472">Membrane</keyword>
<gene>
    <name evidence="3" type="ORF">HF519_21950</name>
</gene>
<name>A0A848DP49_9PSEU</name>
<feature type="transmembrane region" description="Helical" evidence="1">
    <location>
        <begin position="36"/>
        <end position="59"/>
    </location>
</feature>
<organism evidence="3 4">
    <name type="scientific">Pseudonocardia bannensis</name>
    <dbReference type="NCBI Taxonomy" id="630973"/>
    <lineage>
        <taxon>Bacteria</taxon>
        <taxon>Bacillati</taxon>
        <taxon>Actinomycetota</taxon>
        <taxon>Actinomycetes</taxon>
        <taxon>Pseudonocardiales</taxon>
        <taxon>Pseudonocardiaceae</taxon>
        <taxon>Pseudonocardia</taxon>
    </lineage>
</organism>
<evidence type="ECO:0000259" key="2">
    <source>
        <dbReference type="Pfam" id="PF20240"/>
    </source>
</evidence>
<dbReference type="InterPro" id="IPR046532">
    <property type="entry name" value="DUF6597"/>
</dbReference>
<protein>
    <recommendedName>
        <fullName evidence="2">DUF6597 domain-containing protein</fullName>
    </recommendedName>
</protein>
<evidence type="ECO:0000313" key="3">
    <source>
        <dbReference type="EMBL" id="NMH94191.1"/>
    </source>
</evidence>
<dbReference type="Pfam" id="PF20240">
    <property type="entry name" value="DUF6597"/>
    <property type="match status" value="1"/>
</dbReference>
<dbReference type="EMBL" id="JAAXKZ010000099">
    <property type="protein sequence ID" value="NMH94191.1"/>
    <property type="molecule type" value="Genomic_DNA"/>
</dbReference>
<reference evidence="3 4" key="1">
    <citation type="submission" date="2020-04" db="EMBL/GenBank/DDBJ databases">
        <authorList>
            <person name="Klaysubun C."/>
            <person name="Duangmal K."/>
            <person name="Lipun K."/>
        </authorList>
    </citation>
    <scope>NUCLEOTIDE SEQUENCE [LARGE SCALE GENOMIC DNA]</scope>
    <source>
        <strain evidence="3 4">DSM 45300</strain>
    </source>
</reference>
<evidence type="ECO:0000313" key="4">
    <source>
        <dbReference type="Proteomes" id="UP000586918"/>
    </source>
</evidence>
<accession>A0A848DP49</accession>
<evidence type="ECO:0000256" key="1">
    <source>
        <dbReference type="SAM" id="Phobius"/>
    </source>
</evidence>
<keyword evidence="4" id="KW-1185">Reference proteome</keyword>
<sequence>MPDAGRLAVSGVGRGRFTSVYRGTGRVFGVKFRSGAFLPFLGAPVSGLTGVVVAAEQLWGSRPLRRRRR</sequence>
<comment type="caution">
    <text evidence="3">The sequence shown here is derived from an EMBL/GenBank/DDBJ whole genome shotgun (WGS) entry which is preliminary data.</text>
</comment>
<dbReference type="AlphaFoldDB" id="A0A848DP49"/>
<feature type="domain" description="DUF6597" evidence="2">
    <location>
        <begin position="8"/>
        <end position="53"/>
    </location>
</feature>
<proteinExistence type="predicted"/>